<feature type="domain" description="HTH HARE-type" evidence="2">
    <location>
        <begin position="1"/>
        <end position="78"/>
    </location>
</feature>
<dbReference type="KEGG" id="rsi:Runsl_3845"/>
<dbReference type="PROSITE" id="PS51913">
    <property type="entry name" value="HTH_HARE"/>
    <property type="match status" value="1"/>
</dbReference>
<dbReference type="RefSeq" id="WP_013929506.1">
    <property type="nucleotide sequence ID" value="NC_015703.1"/>
</dbReference>
<reference evidence="3 4" key="2">
    <citation type="journal article" date="2012" name="Stand. Genomic Sci.">
        <title>Complete genome sequence of the aquatic bacterium Runella slithyformis type strain (LSU 4(T)).</title>
        <authorList>
            <person name="Copeland A."/>
            <person name="Zhang X."/>
            <person name="Misra M."/>
            <person name="Lapidus A."/>
            <person name="Nolan M."/>
            <person name="Lucas S."/>
            <person name="Deshpande S."/>
            <person name="Cheng J.F."/>
            <person name="Tapia R."/>
            <person name="Goodwin L.A."/>
            <person name="Pitluck S."/>
            <person name="Liolios K."/>
            <person name="Pagani I."/>
            <person name="Ivanova N."/>
            <person name="Mikhailova N."/>
            <person name="Pati A."/>
            <person name="Chen A."/>
            <person name="Palaniappan K."/>
            <person name="Land M."/>
            <person name="Hauser L."/>
            <person name="Pan C."/>
            <person name="Jeffries C.D."/>
            <person name="Detter J.C."/>
            <person name="Brambilla E.M."/>
            <person name="Rohde M."/>
            <person name="Djao O.D."/>
            <person name="Goker M."/>
            <person name="Sikorski J."/>
            <person name="Tindall B.J."/>
            <person name="Woyke T."/>
            <person name="Bristow J."/>
            <person name="Eisen J.A."/>
            <person name="Markowitz V."/>
            <person name="Hugenholtz P."/>
            <person name="Kyrpides N.C."/>
            <person name="Klenk H.P."/>
            <person name="Mavromatis K."/>
        </authorList>
    </citation>
    <scope>NUCLEOTIDE SEQUENCE [LARGE SCALE GENOMIC DNA]</scope>
    <source>
        <strain evidence="4">ATCC 29530 / DSM 19594 / LMG 11500 / NCIMB 11436 / LSU 4</strain>
    </source>
</reference>
<sequence>MTFLELAERVLREEKRPMTANEIWTLATEKGYDKQLNSEGKTPWATLGAQIYVNAKDNPKSPFAQTDSRPKKFYLKSQASQLDLSDTAISKEPTVIKKKRFDFLEKDLHPYLTYYAYYHLHCYTKTINHSQSSKKEFGEWVHPDIVGCYFPLDDWKQEVYELSSSIGNISIRLLSFELKRELSFGNLRESFFQTVSNSTWANESYLVAAEVSEEEEFRSELSRLSTSFGIGVIKLNLEDPHSSEIIFPAKYREALDWETINKLTMNADFKEFISTVKIDITSRKIHKKEYDQVQDIETLKRKTSV</sequence>
<keyword evidence="1" id="KW-0804">Transcription</keyword>
<dbReference type="Proteomes" id="UP000000493">
    <property type="component" value="Chromosome"/>
</dbReference>
<proteinExistence type="predicted"/>
<organism evidence="3 4">
    <name type="scientific">Runella slithyformis (strain ATCC 29530 / DSM 19594 / LMG 11500 / NCIMB 11436 / LSU 4)</name>
    <dbReference type="NCBI Taxonomy" id="761193"/>
    <lineage>
        <taxon>Bacteria</taxon>
        <taxon>Pseudomonadati</taxon>
        <taxon>Bacteroidota</taxon>
        <taxon>Cytophagia</taxon>
        <taxon>Cytophagales</taxon>
        <taxon>Spirosomataceae</taxon>
        <taxon>Runella</taxon>
    </lineage>
</organism>
<evidence type="ECO:0000313" key="3">
    <source>
        <dbReference type="EMBL" id="AEI50203.1"/>
    </source>
</evidence>
<dbReference type="InterPro" id="IPR007759">
    <property type="entry name" value="Asxl_HARE-HTH"/>
</dbReference>
<evidence type="ECO:0000256" key="1">
    <source>
        <dbReference type="ARBA" id="ARBA00023163"/>
    </source>
</evidence>
<keyword evidence="4" id="KW-1185">Reference proteome</keyword>
<protein>
    <recommendedName>
        <fullName evidence="2">HTH HARE-type domain-containing protein</fullName>
    </recommendedName>
</protein>
<dbReference type="Pfam" id="PF05066">
    <property type="entry name" value="HARE-HTH"/>
    <property type="match status" value="1"/>
</dbReference>
<gene>
    <name evidence="3" type="ordered locus">Runsl_3845</name>
</gene>
<dbReference type="AlphaFoldDB" id="A0A7U4E7D7"/>
<evidence type="ECO:0000259" key="2">
    <source>
        <dbReference type="PROSITE" id="PS51913"/>
    </source>
</evidence>
<evidence type="ECO:0000313" key="4">
    <source>
        <dbReference type="Proteomes" id="UP000000493"/>
    </source>
</evidence>
<name>A0A7U4E7D7_RUNSL</name>
<dbReference type="EMBL" id="CP002859">
    <property type="protein sequence ID" value="AEI50203.1"/>
    <property type="molecule type" value="Genomic_DNA"/>
</dbReference>
<accession>A0A7U4E7D7</accession>
<reference evidence="4" key="1">
    <citation type="submission" date="2011-06" db="EMBL/GenBank/DDBJ databases">
        <title>The complete genome of chromosome of Runella slithyformis DSM 19594.</title>
        <authorList>
            <consortium name="US DOE Joint Genome Institute (JGI-PGF)"/>
            <person name="Lucas S."/>
            <person name="Han J."/>
            <person name="Lapidus A."/>
            <person name="Bruce D."/>
            <person name="Goodwin L."/>
            <person name="Pitluck S."/>
            <person name="Peters L."/>
            <person name="Kyrpides N."/>
            <person name="Mavromatis K."/>
            <person name="Ivanova N."/>
            <person name="Ovchinnikova G."/>
            <person name="Zhang X."/>
            <person name="Misra M."/>
            <person name="Detter J.C."/>
            <person name="Tapia R."/>
            <person name="Han C."/>
            <person name="Land M."/>
            <person name="Hauser L."/>
            <person name="Markowitz V."/>
            <person name="Cheng J.-F."/>
            <person name="Hugenholtz P."/>
            <person name="Woyke T."/>
            <person name="Wu D."/>
            <person name="Tindall B."/>
            <person name="Faehrich R."/>
            <person name="Brambilla E."/>
            <person name="Klenk H.-P."/>
            <person name="Eisen J.A."/>
        </authorList>
    </citation>
    <scope>NUCLEOTIDE SEQUENCE [LARGE SCALE GENOMIC DNA]</scope>
    <source>
        <strain evidence="4">ATCC 29530 / DSM 19594 / LMG 11500 / NCIMB 11436 / LSU 4</strain>
    </source>
</reference>
<dbReference type="GO" id="GO:0006355">
    <property type="term" value="P:regulation of DNA-templated transcription"/>
    <property type="evidence" value="ECO:0007669"/>
    <property type="project" value="InterPro"/>
</dbReference>